<reference evidence="2" key="1">
    <citation type="submission" date="2023-10" db="EMBL/GenBank/DDBJ databases">
        <title>Genome assembly of Pristionchus species.</title>
        <authorList>
            <person name="Yoshida K."/>
            <person name="Sommer R.J."/>
        </authorList>
    </citation>
    <scope>NUCLEOTIDE SEQUENCE</scope>
    <source>
        <strain evidence="2">RS0144</strain>
    </source>
</reference>
<dbReference type="Proteomes" id="UP001432027">
    <property type="component" value="Unassembled WGS sequence"/>
</dbReference>
<accession>A0AAV5T4I8</accession>
<proteinExistence type="predicted"/>
<feature type="transmembrane region" description="Helical" evidence="1">
    <location>
        <begin position="12"/>
        <end position="34"/>
    </location>
</feature>
<evidence type="ECO:0000313" key="3">
    <source>
        <dbReference type="Proteomes" id="UP001432027"/>
    </source>
</evidence>
<dbReference type="AlphaFoldDB" id="A0AAV5T4I8"/>
<protein>
    <recommendedName>
        <fullName evidence="4">G protein-coupled receptor</fullName>
    </recommendedName>
</protein>
<gene>
    <name evidence="2" type="ORF">PENTCL1PPCAC_12667</name>
</gene>
<comment type="caution">
    <text evidence="2">The sequence shown here is derived from an EMBL/GenBank/DDBJ whole genome shotgun (WGS) entry which is preliminary data.</text>
</comment>
<evidence type="ECO:0000313" key="2">
    <source>
        <dbReference type="EMBL" id="GMS90492.1"/>
    </source>
</evidence>
<keyword evidence="1" id="KW-0812">Transmembrane</keyword>
<evidence type="ECO:0008006" key="4">
    <source>
        <dbReference type="Google" id="ProtNLM"/>
    </source>
</evidence>
<evidence type="ECO:0000256" key="1">
    <source>
        <dbReference type="SAM" id="Phobius"/>
    </source>
</evidence>
<keyword evidence="1" id="KW-0472">Membrane</keyword>
<dbReference type="EMBL" id="BTSX01000003">
    <property type="protein sequence ID" value="GMS90492.1"/>
    <property type="molecule type" value="Genomic_DNA"/>
</dbReference>
<keyword evidence="3" id="KW-1185">Reference proteome</keyword>
<sequence length="118" mass="13342">MVIIIWRRRRTVFAALCSHLLRVMLLIPFGVLLIEMASQTNPLYPTSTLQLFDAMPVVFPTNVYTSSAHSCRSGSKFPSQSAISIVSSKLSSKMCSQRFVIFGMMRMTMHSIKMHKLV</sequence>
<organism evidence="2 3">
    <name type="scientific">Pristionchus entomophagus</name>
    <dbReference type="NCBI Taxonomy" id="358040"/>
    <lineage>
        <taxon>Eukaryota</taxon>
        <taxon>Metazoa</taxon>
        <taxon>Ecdysozoa</taxon>
        <taxon>Nematoda</taxon>
        <taxon>Chromadorea</taxon>
        <taxon>Rhabditida</taxon>
        <taxon>Rhabditina</taxon>
        <taxon>Diplogasteromorpha</taxon>
        <taxon>Diplogasteroidea</taxon>
        <taxon>Neodiplogasteridae</taxon>
        <taxon>Pristionchus</taxon>
    </lineage>
</organism>
<keyword evidence="1" id="KW-1133">Transmembrane helix</keyword>
<name>A0AAV5T4I8_9BILA</name>